<organism evidence="1 2">
    <name type="scientific">Nephila pilipes</name>
    <name type="common">Giant wood spider</name>
    <name type="synonym">Nephila maculata</name>
    <dbReference type="NCBI Taxonomy" id="299642"/>
    <lineage>
        <taxon>Eukaryota</taxon>
        <taxon>Metazoa</taxon>
        <taxon>Ecdysozoa</taxon>
        <taxon>Arthropoda</taxon>
        <taxon>Chelicerata</taxon>
        <taxon>Arachnida</taxon>
        <taxon>Araneae</taxon>
        <taxon>Araneomorphae</taxon>
        <taxon>Entelegynae</taxon>
        <taxon>Araneoidea</taxon>
        <taxon>Nephilidae</taxon>
        <taxon>Nephila</taxon>
    </lineage>
</organism>
<dbReference type="AlphaFoldDB" id="A0A8X6UET4"/>
<dbReference type="EMBL" id="BMAW01029456">
    <property type="protein sequence ID" value="GFU12015.1"/>
    <property type="molecule type" value="Genomic_DNA"/>
</dbReference>
<evidence type="ECO:0000313" key="2">
    <source>
        <dbReference type="Proteomes" id="UP000887013"/>
    </source>
</evidence>
<name>A0A8X6UET4_NEPPI</name>
<evidence type="ECO:0000313" key="1">
    <source>
        <dbReference type="EMBL" id="GFU12015.1"/>
    </source>
</evidence>
<feature type="non-terminal residue" evidence="1">
    <location>
        <position position="1"/>
    </location>
</feature>
<reference evidence="1" key="1">
    <citation type="submission" date="2020-08" db="EMBL/GenBank/DDBJ databases">
        <title>Multicomponent nature underlies the extraordinary mechanical properties of spider dragline silk.</title>
        <authorList>
            <person name="Kono N."/>
            <person name="Nakamura H."/>
            <person name="Mori M."/>
            <person name="Yoshida Y."/>
            <person name="Ohtoshi R."/>
            <person name="Malay A.D."/>
            <person name="Moran D.A.P."/>
            <person name="Tomita M."/>
            <person name="Numata K."/>
            <person name="Arakawa K."/>
        </authorList>
    </citation>
    <scope>NUCLEOTIDE SEQUENCE</scope>
</reference>
<protein>
    <submittedName>
        <fullName evidence="1">Uncharacterized protein</fullName>
    </submittedName>
</protein>
<proteinExistence type="predicted"/>
<gene>
    <name evidence="1" type="ORF">NPIL_370491</name>
</gene>
<keyword evidence="2" id="KW-1185">Reference proteome</keyword>
<sequence>IDAPCLVVELIVRFVATMGTAVAPVMEEELCAQLPVHLDVVL</sequence>
<comment type="caution">
    <text evidence="1">The sequence shown here is derived from an EMBL/GenBank/DDBJ whole genome shotgun (WGS) entry which is preliminary data.</text>
</comment>
<accession>A0A8X6UET4</accession>
<dbReference type="Proteomes" id="UP000887013">
    <property type="component" value="Unassembled WGS sequence"/>
</dbReference>